<dbReference type="VEuPathDB" id="MicrosporidiaDB:AAJ76_860009945"/>
<gene>
    <name evidence="1" type="ORF">AAJ76_860009945</name>
</gene>
<dbReference type="RefSeq" id="XP_024330040.1">
    <property type="nucleotide sequence ID" value="XM_024476555.1"/>
</dbReference>
<evidence type="ECO:0000313" key="2">
    <source>
        <dbReference type="Proteomes" id="UP000034350"/>
    </source>
</evidence>
<protein>
    <submittedName>
        <fullName evidence="1">Uncharacterized protein</fullName>
    </submittedName>
</protein>
<name>A0A0F9WMK7_9MICR</name>
<accession>A0A0F9WMK7</accession>
<proteinExistence type="predicted"/>
<keyword evidence="2" id="KW-1185">Reference proteome</keyword>
<organism evidence="1 2">
    <name type="scientific">Vairimorpha ceranae</name>
    <dbReference type="NCBI Taxonomy" id="40302"/>
    <lineage>
        <taxon>Eukaryota</taxon>
        <taxon>Fungi</taxon>
        <taxon>Fungi incertae sedis</taxon>
        <taxon>Microsporidia</taxon>
        <taxon>Nosematidae</taxon>
        <taxon>Vairimorpha</taxon>
    </lineage>
</organism>
<dbReference type="EMBL" id="JPQZ01000086">
    <property type="protein sequence ID" value="KKO74298.1"/>
    <property type="molecule type" value="Genomic_DNA"/>
</dbReference>
<reference evidence="1 2" key="1">
    <citation type="journal article" date="2015" name="Environ. Microbiol.">
        <title>Genome analyses suggest the presence of polyploidy and recent human-driven expansions in eight global populations of the honeybee pathogen Nosema ceranae.</title>
        <authorList>
            <person name="Pelin A."/>
            <person name="Selman M."/>
            <person name="Aris-Brosou S."/>
            <person name="Farinelli L."/>
            <person name="Corradi N."/>
        </authorList>
    </citation>
    <scope>NUCLEOTIDE SEQUENCE [LARGE SCALE GENOMIC DNA]</scope>
    <source>
        <strain evidence="1 2">PA08 1199</strain>
    </source>
</reference>
<dbReference type="GeneID" id="36321509"/>
<evidence type="ECO:0000313" key="1">
    <source>
        <dbReference type="EMBL" id="KKO74298.1"/>
    </source>
</evidence>
<sequence>MSRRIASLTHLLRNGSKSIRIEPSMILEIKKLKNIYQKKTYLQLSWSHKNFTIQCDVSEEGIGSVVSK</sequence>
<dbReference type="Proteomes" id="UP000034350">
    <property type="component" value="Unassembled WGS sequence"/>
</dbReference>
<comment type="caution">
    <text evidence="1">The sequence shown here is derived from an EMBL/GenBank/DDBJ whole genome shotgun (WGS) entry which is preliminary data.</text>
</comment>
<dbReference type="AlphaFoldDB" id="A0A0F9WMK7"/>